<dbReference type="EMBL" id="CP126208">
    <property type="protein sequence ID" value="WIA08970.1"/>
    <property type="molecule type" value="Genomic_DNA"/>
</dbReference>
<dbReference type="PANTHER" id="PTHR12175">
    <property type="entry name" value="AD039 HT014 THIOREDOXIN FAMILY TRP26"/>
    <property type="match status" value="1"/>
</dbReference>
<comment type="similarity">
    <text evidence="1">Belongs to the PITHD1 family.</text>
</comment>
<dbReference type="InterPro" id="IPR010400">
    <property type="entry name" value="PITH_dom"/>
</dbReference>
<organism evidence="3 4">
    <name type="scientific">Tetradesmus obliquus</name>
    <name type="common">Green alga</name>
    <name type="synonym">Acutodesmus obliquus</name>
    <dbReference type="NCBI Taxonomy" id="3088"/>
    <lineage>
        <taxon>Eukaryota</taxon>
        <taxon>Viridiplantae</taxon>
        <taxon>Chlorophyta</taxon>
        <taxon>core chlorophytes</taxon>
        <taxon>Chlorophyceae</taxon>
        <taxon>CS clade</taxon>
        <taxon>Sphaeropleales</taxon>
        <taxon>Scenedesmaceae</taxon>
        <taxon>Tetradesmus</taxon>
    </lineage>
</organism>
<proteinExistence type="inferred from homology"/>
<keyword evidence="4" id="KW-1185">Reference proteome</keyword>
<dbReference type="PROSITE" id="PS51532">
    <property type="entry name" value="PITH"/>
    <property type="match status" value="1"/>
</dbReference>
<evidence type="ECO:0000259" key="2">
    <source>
        <dbReference type="PROSITE" id="PS51532"/>
    </source>
</evidence>
<protein>
    <recommendedName>
        <fullName evidence="2">PITH domain-containing protein</fullName>
    </recommendedName>
</protein>
<dbReference type="InterPro" id="IPR037047">
    <property type="entry name" value="PITH_dom_sf"/>
</dbReference>
<evidence type="ECO:0000313" key="3">
    <source>
        <dbReference type="EMBL" id="WIA08970.1"/>
    </source>
</evidence>
<dbReference type="Proteomes" id="UP001244341">
    <property type="component" value="Chromosome 1b"/>
</dbReference>
<name>A0ABY8TJ03_TETOB</name>
<feature type="domain" description="PITH" evidence="2">
    <location>
        <begin position="1"/>
        <end position="168"/>
    </location>
</feature>
<dbReference type="Pfam" id="PF06201">
    <property type="entry name" value="PITH"/>
    <property type="match status" value="1"/>
</dbReference>
<accession>A0ABY8TJ03</accession>
<evidence type="ECO:0000313" key="4">
    <source>
        <dbReference type="Proteomes" id="UP001244341"/>
    </source>
</evidence>
<reference evidence="3 4" key="1">
    <citation type="submission" date="2023-05" db="EMBL/GenBank/DDBJ databases">
        <title>A 100% complete, gapless, phased diploid assembly of the Scenedesmus obliquus UTEX 3031 genome.</title>
        <authorList>
            <person name="Biondi T.C."/>
            <person name="Hanschen E.R."/>
            <person name="Kwon T."/>
            <person name="Eng W."/>
            <person name="Kruse C.P.S."/>
            <person name="Koehler S.I."/>
            <person name="Kunde Y."/>
            <person name="Gleasner C.D."/>
            <person name="You Mak K.T."/>
            <person name="Polle J."/>
            <person name="Hovde B.T."/>
            <person name="Starkenburg S.R."/>
        </authorList>
    </citation>
    <scope>NUCLEOTIDE SEQUENCE [LARGE SCALE GENOMIC DNA]</scope>
    <source>
        <strain evidence="3 4">DOE0152z</strain>
    </source>
</reference>
<dbReference type="InterPro" id="IPR045099">
    <property type="entry name" value="PITH1-like"/>
</dbReference>
<dbReference type="InterPro" id="IPR008979">
    <property type="entry name" value="Galactose-bd-like_sf"/>
</dbReference>
<evidence type="ECO:0000256" key="1">
    <source>
        <dbReference type="ARBA" id="ARBA00025788"/>
    </source>
</evidence>
<dbReference type="PANTHER" id="PTHR12175:SF5">
    <property type="entry name" value="OS03G0795500 PROTEIN"/>
    <property type="match status" value="1"/>
</dbReference>
<sequence length="168" mass="18652">MSGAKDLLDFIDWSCLECLNEQHAHPATNVLKQGYREDDGLFLESDTDEQLLLNIHFNQKVRIHSITIKGPEEEGPKVVKLYTNRMSLGFSDADSVPCVQQLDLTPKELAGEPISLKLTKFNSVTILSILIDSNQSDADTTKVFKICLAGQAGDTFNVAEIKKQEEQG</sequence>
<dbReference type="Gene3D" id="2.60.120.470">
    <property type="entry name" value="PITH domain"/>
    <property type="match status" value="1"/>
</dbReference>
<gene>
    <name evidence="3" type="ORF">OEZ85_008385</name>
</gene>
<dbReference type="SUPFAM" id="SSF49785">
    <property type="entry name" value="Galactose-binding domain-like"/>
    <property type="match status" value="1"/>
</dbReference>